<dbReference type="CDD" id="cd01038">
    <property type="entry name" value="Endonuclease_DUF559"/>
    <property type="match status" value="1"/>
</dbReference>
<dbReference type="SUPFAM" id="SSF52980">
    <property type="entry name" value="Restriction endonuclease-like"/>
    <property type="match status" value="1"/>
</dbReference>
<dbReference type="InterPro" id="IPR011335">
    <property type="entry name" value="Restrct_endonuc-II-like"/>
</dbReference>
<dbReference type="InterPro" id="IPR047216">
    <property type="entry name" value="Endonuclease_DUF559_bact"/>
</dbReference>
<reference evidence="2 3" key="1">
    <citation type="journal article" date="2013" name="Int. J. Syst. Evol. Microbiol.">
        <title>Sphingomonas kyungheensis sp. nov., a bacterium with ginsenoside-converting activity isolated from soil of a ginseng field.</title>
        <authorList>
            <person name="Son H.M."/>
            <person name="Yang J.E."/>
            <person name="Park Y."/>
            <person name="Han C.K."/>
            <person name="Kim S.G."/>
            <person name="Kook M."/>
            <person name="Yi T.H."/>
        </authorList>
    </citation>
    <scope>NUCLEOTIDE SEQUENCE [LARGE SCALE GENOMIC DNA]</scope>
    <source>
        <strain evidence="2 3">LMG 26582</strain>
    </source>
</reference>
<gene>
    <name evidence="2" type="ORF">V8201_01160</name>
</gene>
<accession>A0ABU8GXS8</accession>
<proteinExistence type="predicted"/>
<feature type="domain" description="DUF559" evidence="1">
    <location>
        <begin position="13"/>
        <end position="114"/>
    </location>
</feature>
<sequence length="123" mass="14194">MTKRQQLPALTVTRSRKLRKEMGEPELRLWQALRETFPNLRFRRQVPFGPYHADFTTHAARLIIEVDGDEHALKIKQDAARTRFLQPEGYHVIRFTNADVMEAIDGVVQTIAAIVADMKKGRP</sequence>
<evidence type="ECO:0000313" key="3">
    <source>
        <dbReference type="Proteomes" id="UP001367771"/>
    </source>
</evidence>
<dbReference type="PANTHER" id="PTHR38590">
    <property type="entry name" value="BLL0828 PROTEIN"/>
    <property type="match status" value="1"/>
</dbReference>
<evidence type="ECO:0000259" key="1">
    <source>
        <dbReference type="Pfam" id="PF04480"/>
    </source>
</evidence>
<name>A0ABU8GXS8_9SPHN</name>
<dbReference type="Pfam" id="PF04480">
    <property type="entry name" value="DUF559"/>
    <property type="match status" value="1"/>
</dbReference>
<evidence type="ECO:0000313" key="2">
    <source>
        <dbReference type="EMBL" id="MEI5685679.1"/>
    </source>
</evidence>
<comment type="caution">
    <text evidence="2">The sequence shown here is derived from an EMBL/GenBank/DDBJ whole genome shotgun (WGS) entry which is preliminary data.</text>
</comment>
<dbReference type="PANTHER" id="PTHR38590:SF1">
    <property type="entry name" value="BLL0828 PROTEIN"/>
    <property type="match status" value="1"/>
</dbReference>
<dbReference type="Gene3D" id="3.40.960.10">
    <property type="entry name" value="VSR Endonuclease"/>
    <property type="match status" value="1"/>
</dbReference>
<organism evidence="2 3">
    <name type="scientific">Sphingomonas kyungheensis</name>
    <dbReference type="NCBI Taxonomy" id="1069987"/>
    <lineage>
        <taxon>Bacteria</taxon>
        <taxon>Pseudomonadati</taxon>
        <taxon>Pseudomonadota</taxon>
        <taxon>Alphaproteobacteria</taxon>
        <taxon>Sphingomonadales</taxon>
        <taxon>Sphingomonadaceae</taxon>
        <taxon>Sphingomonas</taxon>
    </lineage>
</organism>
<dbReference type="InterPro" id="IPR007569">
    <property type="entry name" value="DUF559"/>
</dbReference>
<keyword evidence="3" id="KW-1185">Reference proteome</keyword>
<dbReference type="RefSeq" id="WP_336544272.1">
    <property type="nucleotide sequence ID" value="NZ_JBBBDM010000001.1"/>
</dbReference>
<protein>
    <submittedName>
        <fullName evidence="2">DUF559 domain-containing protein</fullName>
    </submittedName>
</protein>
<dbReference type="Proteomes" id="UP001367771">
    <property type="component" value="Unassembled WGS sequence"/>
</dbReference>
<dbReference type="EMBL" id="JBBBDM010000001">
    <property type="protein sequence ID" value="MEI5685679.1"/>
    <property type="molecule type" value="Genomic_DNA"/>
</dbReference>